<feature type="transmembrane region" description="Helical" evidence="1">
    <location>
        <begin position="70"/>
        <end position="91"/>
    </location>
</feature>
<dbReference type="RefSeq" id="WP_225233814.1">
    <property type="nucleotide sequence ID" value="NZ_JBAPLV010000035.1"/>
</dbReference>
<protein>
    <submittedName>
        <fullName evidence="2">Uncharacterized protein</fullName>
    </submittedName>
</protein>
<sequence length="126" mass="13512">MVDLTAPDAGTRRRRLGVPASWVLLVLGGLLVGALAWYPVLFAWLLGLVVAGELGWVAVDPTLVDDGIGVVVWATGVLWFVLLGVAGPLTWAMRRVSSLPARTWWPVSVALWVTPFAVALLRSELG</sequence>
<keyword evidence="3" id="KW-1185">Reference proteome</keyword>
<evidence type="ECO:0000313" key="3">
    <source>
        <dbReference type="Proteomes" id="UP001373496"/>
    </source>
</evidence>
<evidence type="ECO:0000313" key="2">
    <source>
        <dbReference type="EMBL" id="MEI4281051.1"/>
    </source>
</evidence>
<keyword evidence="1" id="KW-1133">Transmembrane helix</keyword>
<dbReference type="Proteomes" id="UP001373496">
    <property type="component" value="Unassembled WGS sequence"/>
</dbReference>
<dbReference type="EMBL" id="JBAPLV010000035">
    <property type="protein sequence ID" value="MEI4281051.1"/>
    <property type="molecule type" value="Genomic_DNA"/>
</dbReference>
<name>A0ABU8EBP6_9ACTN</name>
<keyword evidence="1" id="KW-0812">Transmembrane</keyword>
<comment type="caution">
    <text evidence="2">The sequence shown here is derived from an EMBL/GenBank/DDBJ whole genome shotgun (WGS) entry which is preliminary data.</text>
</comment>
<gene>
    <name evidence="2" type="ORF">UXQ13_21450</name>
</gene>
<feature type="transmembrane region" description="Helical" evidence="1">
    <location>
        <begin position="22"/>
        <end position="50"/>
    </location>
</feature>
<proteinExistence type="predicted"/>
<keyword evidence="1" id="KW-0472">Membrane</keyword>
<reference evidence="2 3" key="1">
    <citation type="submission" date="2024-03" db="EMBL/GenBank/DDBJ databases">
        <title>Draft genome sequence of Klenkia terrae.</title>
        <authorList>
            <person name="Duangmal K."/>
            <person name="Chantavorakit T."/>
        </authorList>
    </citation>
    <scope>NUCLEOTIDE SEQUENCE [LARGE SCALE GENOMIC DNA]</scope>
    <source>
        <strain evidence="2 3">JCM 17786</strain>
    </source>
</reference>
<feature type="transmembrane region" description="Helical" evidence="1">
    <location>
        <begin position="103"/>
        <end position="121"/>
    </location>
</feature>
<organism evidence="2 3">
    <name type="scientific">Klenkia terrae</name>
    <dbReference type="NCBI Taxonomy" id="1052259"/>
    <lineage>
        <taxon>Bacteria</taxon>
        <taxon>Bacillati</taxon>
        <taxon>Actinomycetota</taxon>
        <taxon>Actinomycetes</taxon>
        <taxon>Geodermatophilales</taxon>
        <taxon>Geodermatophilaceae</taxon>
        <taxon>Klenkia</taxon>
    </lineage>
</organism>
<accession>A0ABU8EBP6</accession>
<evidence type="ECO:0000256" key="1">
    <source>
        <dbReference type="SAM" id="Phobius"/>
    </source>
</evidence>